<name>A0ACC0QYL1_9HYPO</name>
<gene>
    <name evidence="1" type="ORF">NCS57_00758600</name>
</gene>
<protein>
    <submittedName>
        <fullName evidence="1">Aldedh domain-containing protein</fullName>
    </submittedName>
</protein>
<reference evidence="1" key="1">
    <citation type="submission" date="2022-06" db="EMBL/GenBank/DDBJ databases">
        <title>Fusarium solani species complex genomes reveal bases of compartmentalisation and animal pathogenesis.</title>
        <authorList>
            <person name="Tsai I.J."/>
        </authorList>
    </citation>
    <scope>NUCLEOTIDE SEQUENCE</scope>
    <source>
        <strain evidence="1">Fu6.1</strain>
    </source>
</reference>
<sequence length="490" mass="52589">MTSFQVPVFDTSRFPLPTRAFIGGEFVDSTGDEKHTLISSVNDQILTNELQWSNARDVDLAVESSQKGLALWQAMSNDARRDALVEYGNLIRQNREQLHWLEAVLTGKDAGFCGFEIGAAADLFTYYGNMIDKFDSEVMAADEDSIRYTLRQPWGICAGICPFNGVIVTLAMKAAPALACGNSIIIKTSETNPFSTLFMTSLTIEAGIPPGAMNCLVGGAEAGNALSSHMDIRKISFTGSIGVGKLIQIAAAKSNLKSVTLELGGKSPIIVFPDANLEAALPAATLFLLMNGQGCALPTRLYVHESIAEDFIGKVKDMVEGHAKTLGGDPTAASTYSSPLYHHRQKDVVLSYIESGKAEAKLITGGNAVGEQGCYVEPTIFVDPAPDARVLREEIFGPVLVVVRFSTDDEVLKLANDTEYGLAASIWTADMKRALRFAHKLEAGSVKVNGAGGYHPSVPMGGWKQSGQGLENGKEAMLDWTQLKSVALRG</sequence>
<dbReference type="EMBL" id="CM046507">
    <property type="protein sequence ID" value="KAI8669433.1"/>
    <property type="molecule type" value="Genomic_DNA"/>
</dbReference>
<keyword evidence="2" id="KW-1185">Reference proteome</keyword>
<organism evidence="1 2">
    <name type="scientific">Fusarium keratoplasticum</name>
    <dbReference type="NCBI Taxonomy" id="1328300"/>
    <lineage>
        <taxon>Eukaryota</taxon>
        <taxon>Fungi</taxon>
        <taxon>Dikarya</taxon>
        <taxon>Ascomycota</taxon>
        <taxon>Pezizomycotina</taxon>
        <taxon>Sordariomycetes</taxon>
        <taxon>Hypocreomycetidae</taxon>
        <taxon>Hypocreales</taxon>
        <taxon>Nectriaceae</taxon>
        <taxon>Fusarium</taxon>
        <taxon>Fusarium solani species complex</taxon>
    </lineage>
</organism>
<comment type="caution">
    <text evidence="1">The sequence shown here is derived from an EMBL/GenBank/DDBJ whole genome shotgun (WGS) entry which is preliminary data.</text>
</comment>
<evidence type="ECO:0000313" key="2">
    <source>
        <dbReference type="Proteomes" id="UP001065298"/>
    </source>
</evidence>
<accession>A0ACC0QYL1</accession>
<proteinExistence type="predicted"/>
<evidence type="ECO:0000313" key="1">
    <source>
        <dbReference type="EMBL" id="KAI8669433.1"/>
    </source>
</evidence>
<dbReference type="Proteomes" id="UP001065298">
    <property type="component" value="Chromosome 5"/>
</dbReference>